<evidence type="ECO:0000259" key="5">
    <source>
        <dbReference type="PROSITE" id="PS50181"/>
    </source>
</evidence>
<dbReference type="SMART" id="SM00320">
    <property type="entry name" value="WD40"/>
    <property type="match status" value="4"/>
</dbReference>
<name>A0A9P7FUF1_9AGAR</name>
<feature type="compositionally biased region" description="Low complexity" evidence="4">
    <location>
        <begin position="645"/>
        <end position="662"/>
    </location>
</feature>
<gene>
    <name evidence="6" type="ORF">H0H81_004554</name>
</gene>
<dbReference type="OrthoDB" id="429520at2759"/>
<dbReference type="PROSITE" id="PS50082">
    <property type="entry name" value="WD_REPEATS_2"/>
    <property type="match status" value="2"/>
</dbReference>
<feature type="region of interest" description="Disordered" evidence="4">
    <location>
        <begin position="632"/>
        <end position="731"/>
    </location>
</feature>
<protein>
    <recommendedName>
        <fullName evidence="5">F-box domain-containing protein</fullName>
    </recommendedName>
</protein>
<evidence type="ECO:0000256" key="3">
    <source>
        <dbReference type="PROSITE-ProRule" id="PRU00221"/>
    </source>
</evidence>
<dbReference type="InterPro" id="IPR015943">
    <property type="entry name" value="WD40/YVTN_repeat-like_dom_sf"/>
</dbReference>
<dbReference type="Pfam" id="PF00400">
    <property type="entry name" value="WD40"/>
    <property type="match status" value="2"/>
</dbReference>
<keyword evidence="7" id="KW-1185">Reference proteome</keyword>
<evidence type="ECO:0000256" key="2">
    <source>
        <dbReference type="ARBA" id="ARBA00022737"/>
    </source>
</evidence>
<reference evidence="6" key="2">
    <citation type="submission" date="2021-10" db="EMBL/GenBank/DDBJ databases">
        <title>Phylogenomics reveals ancestral predisposition of the termite-cultivated fungus Termitomyces towards a domesticated lifestyle.</title>
        <authorList>
            <person name="Auxier B."/>
            <person name="Grum-Grzhimaylo A."/>
            <person name="Cardenas M.E."/>
            <person name="Lodge J.D."/>
            <person name="Laessoe T."/>
            <person name="Pedersen O."/>
            <person name="Smith M.E."/>
            <person name="Kuyper T.W."/>
            <person name="Franco-Molano E.A."/>
            <person name="Baroni T.J."/>
            <person name="Aanen D.K."/>
        </authorList>
    </citation>
    <scope>NUCLEOTIDE SEQUENCE</scope>
    <source>
        <strain evidence="6">D49</strain>
    </source>
</reference>
<reference evidence="6" key="1">
    <citation type="submission" date="2021-02" db="EMBL/GenBank/DDBJ databases">
        <authorList>
            <person name="Nieuwenhuis M."/>
            <person name="Van De Peppel L.J.J."/>
        </authorList>
    </citation>
    <scope>NUCLEOTIDE SEQUENCE</scope>
    <source>
        <strain evidence="6">D49</strain>
    </source>
</reference>
<feature type="compositionally biased region" description="Polar residues" evidence="4">
    <location>
        <begin position="663"/>
        <end position="674"/>
    </location>
</feature>
<proteinExistence type="predicted"/>
<sequence>MPNSPSHTSNTSLYLKPTKFNQNKSKQHGAPDNRILLDVPSETLTGITSYLDPPSLIALAQVHRRLNWHVKDDITWRRAFLCQILNIGPEGDIHNDTKSLMLRRSEKTWRNEFIVRHEMRRRWEKSRNATVSHIPLRTEISSMHLMPGPSLLASSLQLSVISRTIPLTGKVLPGYLTARDDNVEFLQETSACALFSDGGTAKALWGYRHGEVAVMTVPRAMDASRRPATNMARGNVRDGHEGAVLDTTWDSASGTFGLTAGADGRVKVWDTKTVRCLWVSEPLAKLGAPDACLKIAVSSGRGWVATVSSSGEVVLWTGFIFQSVDAFSASSVKVTRVRCPEVPTQETTSNASAPVVTSLYIDDHSPDPTVLVAYEDSPFFYRIRIDTTGQIEITPFGDASFGFISVISPFFAPDSSFVLAGDHLGCVSVYDWVAPTPTSSKSGVPSVQCVQKFEAHSDGASVTALAWNSVTLITGSSRGTSRVWDALSFEHLRTFMPHGNERQPVRQILTGTDKQIVLISTGDRVLAWQAGKVPRSGSGGVRGRNTSGTVMKKNKGPQVAAKYHHALETEKVELRETIAESTKMIKKENEQVKQGNMRTKQQIARLESLGLDEAGAVDYLLMLSREEALQRSYQEQGHHTQSFIGLGSSSTSPPSNSGTLTPKTSSAYYSTEITRASDPEPPSPLSPDVAPFPEISPPSSSKNSPPASPAVRKSNSVSSDKSASAWNVPLQVRYSPTATASSIRPAASDDEIDEELRFALELSLAEAISRGEDV</sequence>
<dbReference type="PANTHER" id="PTHR19848:SF8">
    <property type="entry name" value="F-BOX AND WD REPEAT DOMAIN CONTAINING 7"/>
    <property type="match status" value="1"/>
</dbReference>
<keyword evidence="1 3" id="KW-0853">WD repeat</keyword>
<dbReference type="Gene3D" id="2.130.10.10">
    <property type="entry name" value="YVTN repeat-like/Quinoprotein amine dehydrogenase"/>
    <property type="match status" value="2"/>
</dbReference>
<keyword evidence="2" id="KW-0677">Repeat</keyword>
<dbReference type="InterPro" id="IPR036322">
    <property type="entry name" value="WD40_repeat_dom_sf"/>
</dbReference>
<evidence type="ECO:0000256" key="1">
    <source>
        <dbReference type="ARBA" id="ARBA00022574"/>
    </source>
</evidence>
<comment type="caution">
    <text evidence="6">The sequence shown here is derived from an EMBL/GenBank/DDBJ whole genome shotgun (WGS) entry which is preliminary data.</text>
</comment>
<accession>A0A9P7FUF1</accession>
<dbReference type="PANTHER" id="PTHR19848">
    <property type="entry name" value="WD40 REPEAT PROTEIN"/>
    <property type="match status" value="1"/>
</dbReference>
<organism evidence="6 7">
    <name type="scientific">Sphagnurus paluster</name>
    <dbReference type="NCBI Taxonomy" id="117069"/>
    <lineage>
        <taxon>Eukaryota</taxon>
        <taxon>Fungi</taxon>
        <taxon>Dikarya</taxon>
        <taxon>Basidiomycota</taxon>
        <taxon>Agaricomycotina</taxon>
        <taxon>Agaricomycetes</taxon>
        <taxon>Agaricomycetidae</taxon>
        <taxon>Agaricales</taxon>
        <taxon>Tricholomatineae</taxon>
        <taxon>Lyophyllaceae</taxon>
        <taxon>Sphagnurus</taxon>
    </lineage>
</organism>
<dbReference type="SUPFAM" id="SSF50978">
    <property type="entry name" value="WD40 repeat-like"/>
    <property type="match status" value="1"/>
</dbReference>
<feature type="repeat" description="WD" evidence="3">
    <location>
        <begin position="237"/>
        <end position="279"/>
    </location>
</feature>
<evidence type="ECO:0000313" key="6">
    <source>
        <dbReference type="EMBL" id="KAG5637445.1"/>
    </source>
</evidence>
<feature type="region of interest" description="Disordered" evidence="4">
    <location>
        <begin position="534"/>
        <end position="557"/>
    </location>
</feature>
<feature type="compositionally biased region" description="Low complexity" evidence="4">
    <location>
        <begin position="686"/>
        <end position="705"/>
    </location>
</feature>
<feature type="domain" description="F-box" evidence="5">
    <location>
        <begin position="33"/>
        <end position="79"/>
    </location>
</feature>
<dbReference type="Proteomes" id="UP000717328">
    <property type="component" value="Unassembled WGS sequence"/>
</dbReference>
<feature type="compositionally biased region" description="Polar residues" evidence="4">
    <location>
        <begin position="632"/>
        <end position="643"/>
    </location>
</feature>
<dbReference type="EMBL" id="JABCKI010005829">
    <property type="protein sequence ID" value="KAG5637445.1"/>
    <property type="molecule type" value="Genomic_DNA"/>
</dbReference>
<dbReference type="SUPFAM" id="SSF81383">
    <property type="entry name" value="F-box domain"/>
    <property type="match status" value="1"/>
</dbReference>
<dbReference type="InterPro" id="IPR036047">
    <property type="entry name" value="F-box-like_dom_sf"/>
</dbReference>
<dbReference type="AlphaFoldDB" id="A0A9P7FUF1"/>
<dbReference type="Pfam" id="PF12937">
    <property type="entry name" value="F-box-like"/>
    <property type="match status" value="1"/>
</dbReference>
<feature type="repeat" description="WD" evidence="3">
    <location>
        <begin position="453"/>
        <end position="494"/>
    </location>
</feature>
<dbReference type="Gene3D" id="1.20.1280.50">
    <property type="match status" value="1"/>
</dbReference>
<feature type="compositionally biased region" description="Low complexity" evidence="4">
    <location>
        <begin position="713"/>
        <end position="725"/>
    </location>
</feature>
<dbReference type="PROSITE" id="PS50181">
    <property type="entry name" value="FBOX"/>
    <property type="match status" value="1"/>
</dbReference>
<evidence type="ECO:0000256" key="4">
    <source>
        <dbReference type="SAM" id="MobiDB-lite"/>
    </source>
</evidence>
<evidence type="ECO:0000313" key="7">
    <source>
        <dbReference type="Proteomes" id="UP000717328"/>
    </source>
</evidence>
<dbReference type="PROSITE" id="PS50294">
    <property type="entry name" value="WD_REPEATS_REGION"/>
    <property type="match status" value="1"/>
</dbReference>
<dbReference type="InterPro" id="IPR001680">
    <property type="entry name" value="WD40_rpt"/>
</dbReference>
<dbReference type="InterPro" id="IPR001810">
    <property type="entry name" value="F-box_dom"/>
</dbReference>